<keyword evidence="4" id="KW-0472">Membrane</keyword>
<reference evidence="6" key="2">
    <citation type="submission" date="2025-09" db="UniProtKB">
        <authorList>
            <consortium name="Ensembl"/>
        </authorList>
    </citation>
    <scope>IDENTIFICATION</scope>
</reference>
<evidence type="ECO:0000256" key="4">
    <source>
        <dbReference type="ARBA" id="ARBA00022989"/>
    </source>
</evidence>
<feature type="domain" description="Notch ligand N-terminal" evidence="5">
    <location>
        <begin position="38"/>
        <end position="151"/>
    </location>
</feature>
<evidence type="ECO:0000259" key="5">
    <source>
        <dbReference type="Pfam" id="PF07657"/>
    </source>
</evidence>
<evidence type="ECO:0000256" key="2">
    <source>
        <dbReference type="ARBA" id="ARBA00022692"/>
    </source>
</evidence>
<dbReference type="Pfam" id="PF07657">
    <property type="entry name" value="MNNL"/>
    <property type="match status" value="1"/>
</dbReference>
<keyword evidence="7" id="KW-1185">Reference proteome</keyword>
<dbReference type="OMA" id="GHIVIRF"/>
<dbReference type="STRING" id="41447.ENSSDUP00000018387"/>
<evidence type="ECO:0000256" key="3">
    <source>
        <dbReference type="ARBA" id="ARBA00022737"/>
    </source>
</evidence>
<reference evidence="6" key="1">
    <citation type="submission" date="2025-08" db="UniProtKB">
        <authorList>
            <consortium name="Ensembl"/>
        </authorList>
    </citation>
    <scope>IDENTIFICATION</scope>
</reference>
<evidence type="ECO:0000256" key="1">
    <source>
        <dbReference type="ARBA" id="ARBA00022536"/>
    </source>
</evidence>
<evidence type="ECO:0000313" key="6">
    <source>
        <dbReference type="Ensembl" id="ENSSDUP00000018387.1"/>
    </source>
</evidence>
<dbReference type="InterPro" id="IPR011651">
    <property type="entry name" value="Notch_ligand_N"/>
</dbReference>
<keyword evidence="1" id="KW-0245">EGF-like domain</keyword>
<keyword evidence="3" id="KW-0677">Repeat</keyword>
<dbReference type="Gene3D" id="2.60.40.3510">
    <property type="match status" value="1"/>
</dbReference>
<dbReference type="AlphaFoldDB" id="A0A3B4UJ43"/>
<sequence length="157" mass="17478">MAPEGPYRYRSFNMLPVESAPCVWLMITSCFPPQGFCSGVFELKLQEFLNKKGVQGNKNCCKGGLTSSFQQQCECKTFFRICLKHYQPNASPEPPCTYGGAVTPVLGSNSFQVPEVIPESSFTNPIRINFGFTWPVSTVHVSALENERQRNRAISLG</sequence>
<accession>A0A3B4UJ43</accession>
<name>A0A3B4UJ43_SERDU</name>
<dbReference type="GO" id="GO:0016020">
    <property type="term" value="C:membrane"/>
    <property type="evidence" value="ECO:0007669"/>
    <property type="project" value="UniProtKB-SubCell"/>
</dbReference>
<organism evidence="6 7">
    <name type="scientific">Seriola dumerili</name>
    <name type="common">Greater amberjack</name>
    <name type="synonym">Caranx dumerili</name>
    <dbReference type="NCBI Taxonomy" id="41447"/>
    <lineage>
        <taxon>Eukaryota</taxon>
        <taxon>Metazoa</taxon>
        <taxon>Chordata</taxon>
        <taxon>Craniata</taxon>
        <taxon>Vertebrata</taxon>
        <taxon>Euteleostomi</taxon>
        <taxon>Actinopterygii</taxon>
        <taxon>Neopterygii</taxon>
        <taxon>Teleostei</taxon>
        <taxon>Neoteleostei</taxon>
        <taxon>Acanthomorphata</taxon>
        <taxon>Carangaria</taxon>
        <taxon>Carangiformes</taxon>
        <taxon>Carangidae</taxon>
        <taxon>Seriola</taxon>
    </lineage>
</organism>
<protein>
    <recommendedName>
        <fullName evidence="5">Notch ligand N-terminal domain-containing protein</fullName>
    </recommendedName>
</protein>
<proteinExistence type="predicted"/>
<dbReference type="Proteomes" id="UP000261420">
    <property type="component" value="Unplaced"/>
</dbReference>
<evidence type="ECO:0000313" key="7">
    <source>
        <dbReference type="Proteomes" id="UP000261420"/>
    </source>
</evidence>
<keyword evidence="4" id="KW-1133">Transmembrane helix</keyword>
<dbReference type="GeneTree" id="ENSGT00940000159781"/>
<dbReference type="GO" id="GO:0007219">
    <property type="term" value="P:Notch signaling pathway"/>
    <property type="evidence" value="ECO:0007669"/>
    <property type="project" value="InterPro"/>
</dbReference>
<dbReference type="Ensembl" id="ENSSDUT00000018722.1">
    <property type="protein sequence ID" value="ENSSDUP00000018387.1"/>
    <property type="gene ID" value="ENSSDUG00000013438.1"/>
</dbReference>
<keyword evidence="2" id="KW-0812">Transmembrane</keyword>